<reference evidence="7 8" key="1">
    <citation type="submission" date="2023-09" db="EMBL/GenBank/DDBJ databases">
        <title>Nesidiocoris tenuis whole genome shotgun sequence.</title>
        <authorList>
            <person name="Shibata T."/>
            <person name="Shimoda M."/>
            <person name="Kobayashi T."/>
            <person name="Uehara T."/>
        </authorList>
    </citation>
    <scope>NUCLEOTIDE SEQUENCE [LARGE SCALE GENOMIC DNA]</scope>
    <source>
        <strain evidence="7 8">Japan</strain>
    </source>
</reference>
<dbReference type="EMBL" id="AP028919">
    <property type="protein sequence ID" value="BES99754.1"/>
    <property type="molecule type" value="Genomic_DNA"/>
</dbReference>
<proteinExistence type="predicted"/>
<feature type="transmembrane region" description="Helical" evidence="5">
    <location>
        <begin position="130"/>
        <end position="148"/>
    </location>
</feature>
<feature type="transmembrane region" description="Helical" evidence="5">
    <location>
        <begin position="191"/>
        <end position="212"/>
    </location>
</feature>
<evidence type="ECO:0000256" key="3">
    <source>
        <dbReference type="ARBA" id="ARBA00022989"/>
    </source>
</evidence>
<dbReference type="InterPro" id="IPR004853">
    <property type="entry name" value="Sugar_P_trans_dom"/>
</dbReference>
<organism evidence="7 8">
    <name type="scientific">Nesidiocoris tenuis</name>
    <dbReference type="NCBI Taxonomy" id="355587"/>
    <lineage>
        <taxon>Eukaryota</taxon>
        <taxon>Metazoa</taxon>
        <taxon>Ecdysozoa</taxon>
        <taxon>Arthropoda</taxon>
        <taxon>Hexapoda</taxon>
        <taxon>Insecta</taxon>
        <taxon>Pterygota</taxon>
        <taxon>Neoptera</taxon>
        <taxon>Paraneoptera</taxon>
        <taxon>Hemiptera</taxon>
        <taxon>Heteroptera</taxon>
        <taxon>Panheteroptera</taxon>
        <taxon>Cimicomorpha</taxon>
        <taxon>Miridae</taxon>
        <taxon>Dicyphina</taxon>
        <taxon>Nesidiocoris</taxon>
    </lineage>
</organism>
<evidence type="ECO:0000256" key="1">
    <source>
        <dbReference type="ARBA" id="ARBA00004141"/>
    </source>
</evidence>
<dbReference type="InterPro" id="IPR050186">
    <property type="entry name" value="TPT_transporter"/>
</dbReference>
<evidence type="ECO:0000259" key="6">
    <source>
        <dbReference type="Pfam" id="PF03151"/>
    </source>
</evidence>
<evidence type="ECO:0000256" key="2">
    <source>
        <dbReference type="ARBA" id="ARBA00022692"/>
    </source>
</evidence>
<evidence type="ECO:0000313" key="7">
    <source>
        <dbReference type="EMBL" id="BES99754.1"/>
    </source>
</evidence>
<gene>
    <name evidence="7" type="ORF">NTJ_12572</name>
</gene>
<dbReference type="PANTHER" id="PTHR11132">
    <property type="entry name" value="SOLUTE CARRIER FAMILY 35"/>
    <property type="match status" value="1"/>
</dbReference>
<keyword evidence="4 5" id="KW-0472">Membrane</keyword>
<name>A0ABN7B7C4_9HEMI</name>
<feature type="domain" description="Sugar phosphate transporter" evidence="6">
    <location>
        <begin position="110"/>
        <end position="395"/>
    </location>
</feature>
<keyword evidence="2 5" id="KW-0812">Transmembrane</keyword>
<feature type="transmembrane region" description="Helical" evidence="5">
    <location>
        <begin position="285"/>
        <end position="303"/>
    </location>
</feature>
<sequence length="417" mass="45212">MLWRAERTEEFNRSDAASAPTFLSWEWSTARTCAPSLAVDRKRCFSTSQADNSSSKPPTLIHQAFMRMATSIQIEQKEPLLNDDGHPSASSAPAVPTMALKIGSASFYALASFLITIVNKSVLTSYGFPSFQALALGQMVTTIVVLYVGKHIGVVSFPDLDLATFRRLGPLPFIYAANVVFGLGGTKELSLPMFTMLRRFSILMTMIAEFWVLGVRPKLPVKISVGLMIVGAIVAASTDLGFNLHGYVFVLLSDVLTASNGVFTKQILSAPVGGAASSTPPLGKYGVMFYCAFFMTPVAFGALCLSGDVARVEEFTLWSDPFFLIQFFGSCCMGFILNYSVVLCTQHNSALTTTIMGCLKNILVTYLGMFIGGDYIFSMPNFVGINLSVIGSLLYTYVTFKPTKGPGPSVSKTLRKI</sequence>
<feature type="transmembrane region" description="Helical" evidence="5">
    <location>
        <begin position="357"/>
        <end position="377"/>
    </location>
</feature>
<accession>A0ABN7B7C4</accession>
<dbReference type="Proteomes" id="UP001307889">
    <property type="component" value="Chromosome 11"/>
</dbReference>
<protein>
    <submittedName>
        <fullName evidence="7">UDP-sugar transporter</fullName>
    </submittedName>
</protein>
<feature type="transmembrane region" description="Helical" evidence="5">
    <location>
        <begin position="383"/>
        <end position="400"/>
    </location>
</feature>
<feature type="transmembrane region" description="Helical" evidence="5">
    <location>
        <begin position="168"/>
        <end position="185"/>
    </location>
</feature>
<keyword evidence="3 5" id="KW-1133">Transmembrane helix</keyword>
<evidence type="ECO:0000256" key="5">
    <source>
        <dbReference type="SAM" id="Phobius"/>
    </source>
</evidence>
<comment type="subcellular location">
    <subcellularLocation>
        <location evidence="1">Membrane</location>
        <topology evidence="1">Multi-pass membrane protein</topology>
    </subcellularLocation>
</comment>
<dbReference type="Pfam" id="PF03151">
    <property type="entry name" value="TPT"/>
    <property type="match status" value="1"/>
</dbReference>
<keyword evidence="8" id="KW-1185">Reference proteome</keyword>
<evidence type="ECO:0000256" key="4">
    <source>
        <dbReference type="ARBA" id="ARBA00023136"/>
    </source>
</evidence>
<feature type="transmembrane region" description="Helical" evidence="5">
    <location>
        <begin position="323"/>
        <end position="345"/>
    </location>
</feature>
<evidence type="ECO:0000313" key="8">
    <source>
        <dbReference type="Proteomes" id="UP001307889"/>
    </source>
</evidence>